<evidence type="ECO:0000313" key="2">
    <source>
        <dbReference type="Proteomes" id="UP001500979"/>
    </source>
</evidence>
<comment type="caution">
    <text evidence="1">The sequence shown here is derived from an EMBL/GenBank/DDBJ whole genome shotgun (WGS) entry which is preliminary data.</text>
</comment>
<dbReference type="EMBL" id="BAAAUX010000005">
    <property type="protein sequence ID" value="GAA2778051.1"/>
    <property type="molecule type" value="Genomic_DNA"/>
</dbReference>
<protein>
    <submittedName>
        <fullName evidence="1">Uncharacterized protein</fullName>
    </submittedName>
</protein>
<keyword evidence="2" id="KW-1185">Reference proteome</keyword>
<organism evidence="1 2">
    <name type="scientific">Saccharopolyspora taberi</name>
    <dbReference type="NCBI Taxonomy" id="60895"/>
    <lineage>
        <taxon>Bacteria</taxon>
        <taxon>Bacillati</taxon>
        <taxon>Actinomycetota</taxon>
        <taxon>Actinomycetes</taxon>
        <taxon>Pseudonocardiales</taxon>
        <taxon>Pseudonocardiaceae</taxon>
        <taxon>Saccharopolyspora</taxon>
    </lineage>
</organism>
<name>A0ABN3V5F0_9PSEU</name>
<proteinExistence type="predicted"/>
<sequence>MINMLVGDTQRITVHADREFAIPQEIPENVRAAFERLIDAGYVSRLLPH</sequence>
<gene>
    <name evidence="1" type="ORF">GCM10010470_09030</name>
</gene>
<reference evidence="1 2" key="1">
    <citation type="journal article" date="2019" name="Int. J. Syst. Evol. Microbiol.">
        <title>The Global Catalogue of Microorganisms (GCM) 10K type strain sequencing project: providing services to taxonomists for standard genome sequencing and annotation.</title>
        <authorList>
            <consortium name="The Broad Institute Genomics Platform"/>
            <consortium name="The Broad Institute Genome Sequencing Center for Infectious Disease"/>
            <person name="Wu L."/>
            <person name="Ma J."/>
        </authorList>
    </citation>
    <scope>NUCLEOTIDE SEQUENCE [LARGE SCALE GENOMIC DNA]</scope>
    <source>
        <strain evidence="1 2">JCM 9383</strain>
    </source>
</reference>
<dbReference type="Proteomes" id="UP001500979">
    <property type="component" value="Unassembled WGS sequence"/>
</dbReference>
<accession>A0ABN3V5F0</accession>
<evidence type="ECO:0000313" key="1">
    <source>
        <dbReference type="EMBL" id="GAA2778051.1"/>
    </source>
</evidence>